<sequence length="108" mass="11554">QVSKLLYVGIHCLTEGLNPPLVFLHSGRRFTRVPCFAEGLPCCHPADLHFPASHLPGARDLVLISEGRAAVSGLTPYAAPRVLRICDWALLSTPPNLPADDRSSSGAT</sequence>
<feature type="non-terminal residue" evidence="1">
    <location>
        <position position="1"/>
    </location>
</feature>
<accession>A0A9Q0IVT2</accession>
<reference evidence="1" key="1">
    <citation type="submission" date="2022-07" db="EMBL/GenBank/DDBJ databases">
        <title>Chromosome-level genome of Muraenolepis orangiensis.</title>
        <authorList>
            <person name="Kim J."/>
        </authorList>
    </citation>
    <scope>NUCLEOTIDE SEQUENCE</scope>
    <source>
        <strain evidence="1">KU_S4_2022</strain>
        <tissue evidence="1">Muscle</tissue>
    </source>
</reference>
<evidence type="ECO:0000313" key="2">
    <source>
        <dbReference type="Proteomes" id="UP001148018"/>
    </source>
</evidence>
<dbReference type="Proteomes" id="UP001148018">
    <property type="component" value="Unassembled WGS sequence"/>
</dbReference>
<feature type="non-terminal residue" evidence="1">
    <location>
        <position position="108"/>
    </location>
</feature>
<protein>
    <submittedName>
        <fullName evidence="1">Uncharacterized protein</fullName>
    </submittedName>
</protein>
<name>A0A9Q0IVT2_9TELE</name>
<dbReference type="EMBL" id="JANIIK010000037">
    <property type="protein sequence ID" value="KAJ3611683.1"/>
    <property type="molecule type" value="Genomic_DNA"/>
</dbReference>
<gene>
    <name evidence="1" type="ORF">NHX12_021697</name>
</gene>
<evidence type="ECO:0000313" key="1">
    <source>
        <dbReference type="EMBL" id="KAJ3611683.1"/>
    </source>
</evidence>
<dbReference type="AlphaFoldDB" id="A0A9Q0IVT2"/>
<organism evidence="1 2">
    <name type="scientific">Muraenolepis orangiensis</name>
    <name type="common">Patagonian moray cod</name>
    <dbReference type="NCBI Taxonomy" id="630683"/>
    <lineage>
        <taxon>Eukaryota</taxon>
        <taxon>Metazoa</taxon>
        <taxon>Chordata</taxon>
        <taxon>Craniata</taxon>
        <taxon>Vertebrata</taxon>
        <taxon>Euteleostomi</taxon>
        <taxon>Actinopterygii</taxon>
        <taxon>Neopterygii</taxon>
        <taxon>Teleostei</taxon>
        <taxon>Neoteleostei</taxon>
        <taxon>Acanthomorphata</taxon>
        <taxon>Zeiogadaria</taxon>
        <taxon>Gadariae</taxon>
        <taxon>Gadiformes</taxon>
        <taxon>Muraenolepidoidei</taxon>
        <taxon>Muraenolepididae</taxon>
        <taxon>Muraenolepis</taxon>
    </lineage>
</organism>
<comment type="caution">
    <text evidence="1">The sequence shown here is derived from an EMBL/GenBank/DDBJ whole genome shotgun (WGS) entry which is preliminary data.</text>
</comment>
<keyword evidence="2" id="KW-1185">Reference proteome</keyword>
<proteinExistence type="predicted"/>